<evidence type="ECO:0000313" key="3">
    <source>
        <dbReference type="Proteomes" id="UP001169069"/>
    </source>
</evidence>
<sequence>MLKRHISISYLFLILGAMFGVIYAVQLIGIATDLIRPDIARSLHISLMLYGFIPLMLSLLPFALFDKENVLTAESLDYLEKYFILWYIFLVFMILALLAGNTRSLPFYDFPYELNGILAFAGLFYIIAIFKSIKNYTIKPQWVKVSLALVIISPFTLLLLMNPNYGQVEQMHLGPHGDNTLGMSFALMAIYYLAIKLASPHTSFTTRWHILWIIPLSFYLLSVLYRSFVGKLSYEAEWFLQYLTLFYIPTLYHWWKDAGLSIKTDLTLLISILAFLFVDIEGNILFIPELRALFHRNDLVVGHAHIAVGIGVLFLALSIIEPYVKFSRAMRYTLTMLLGLMAIVLSISGISQAGFIHVDIETMWKWRALFGALFLAALLFWSVYLRRSTVQNVISTLTPLKLYHLIAFASDGLGGAMLLFFGKALYDIIEQPFYGGYQYIVFGFVTAVGITHLIGYLYNHYAHPMALSTSAIRIITTGGFFALYQANILGWIALAIAAVDFSFALVYLLYLKKDSYEKAASY</sequence>
<organism evidence="2 3">
    <name type="scientific">Sulfurovum zhangzhouensis</name>
    <dbReference type="NCBI Taxonomy" id="3019067"/>
    <lineage>
        <taxon>Bacteria</taxon>
        <taxon>Pseudomonadati</taxon>
        <taxon>Campylobacterota</taxon>
        <taxon>Epsilonproteobacteria</taxon>
        <taxon>Campylobacterales</taxon>
        <taxon>Sulfurovaceae</taxon>
        <taxon>Sulfurovum</taxon>
    </lineage>
</organism>
<feature type="transmembrane region" description="Helical" evidence="1">
    <location>
        <begin position="210"/>
        <end position="227"/>
    </location>
</feature>
<dbReference type="Gene3D" id="1.20.210.10">
    <property type="entry name" value="Cytochrome c oxidase-like, subunit I domain"/>
    <property type="match status" value="1"/>
</dbReference>
<feature type="transmembrane region" description="Helical" evidence="1">
    <location>
        <begin position="332"/>
        <end position="356"/>
    </location>
</feature>
<keyword evidence="1" id="KW-0472">Membrane</keyword>
<accession>A0ABT7QXV5</accession>
<name>A0ABT7QXV5_9BACT</name>
<feature type="transmembrane region" description="Helical" evidence="1">
    <location>
        <begin position="299"/>
        <end position="320"/>
    </location>
</feature>
<keyword evidence="1" id="KW-1133">Transmembrane helix</keyword>
<feature type="transmembrane region" description="Helical" evidence="1">
    <location>
        <begin position="181"/>
        <end position="198"/>
    </location>
</feature>
<dbReference type="EMBL" id="JAQIBD010000002">
    <property type="protein sequence ID" value="MDM5271591.1"/>
    <property type="molecule type" value="Genomic_DNA"/>
</dbReference>
<feature type="transmembrane region" description="Helical" evidence="1">
    <location>
        <begin position="405"/>
        <end position="425"/>
    </location>
</feature>
<feature type="transmembrane region" description="Helical" evidence="1">
    <location>
        <begin position="82"/>
        <end position="100"/>
    </location>
</feature>
<feature type="transmembrane region" description="Helical" evidence="1">
    <location>
        <begin position="490"/>
        <end position="511"/>
    </location>
</feature>
<evidence type="ECO:0008006" key="4">
    <source>
        <dbReference type="Google" id="ProtNLM"/>
    </source>
</evidence>
<dbReference type="RefSeq" id="WP_289413188.1">
    <property type="nucleotide sequence ID" value="NZ_JAQIBD010000002.1"/>
</dbReference>
<feature type="transmembrane region" description="Helical" evidence="1">
    <location>
        <begin position="239"/>
        <end position="255"/>
    </location>
</feature>
<keyword evidence="3" id="KW-1185">Reference proteome</keyword>
<feature type="transmembrane region" description="Helical" evidence="1">
    <location>
        <begin position="267"/>
        <end position="287"/>
    </location>
</feature>
<feature type="transmembrane region" description="Helical" evidence="1">
    <location>
        <begin position="12"/>
        <end position="31"/>
    </location>
</feature>
<feature type="transmembrane region" description="Helical" evidence="1">
    <location>
        <begin position="142"/>
        <end position="161"/>
    </location>
</feature>
<feature type="transmembrane region" description="Helical" evidence="1">
    <location>
        <begin position="437"/>
        <end position="458"/>
    </location>
</feature>
<evidence type="ECO:0000313" key="2">
    <source>
        <dbReference type="EMBL" id="MDM5271591.1"/>
    </source>
</evidence>
<keyword evidence="1" id="KW-0812">Transmembrane</keyword>
<comment type="caution">
    <text evidence="2">The sequence shown here is derived from an EMBL/GenBank/DDBJ whole genome shotgun (WGS) entry which is preliminary data.</text>
</comment>
<dbReference type="InterPro" id="IPR036927">
    <property type="entry name" value="Cyt_c_oxase-like_su1_sf"/>
</dbReference>
<feature type="transmembrane region" description="Helical" evidence="1">
    <location>
        <begin position="43"/>
        <end position="62"/>
    </location>
</feature>
<feature type="transmembrane region" description="Helical" evidence="1">
    <location>
        <begin position="368"/>
        <end position="385"/>
    </location>
</feature>
<dbReference type="Proteomes" id="UP001169069">
    <property type="component" value="Unassembled WGS sequence"/>
</dbReference>
<reference evidence="2" key="1">
    <citation type="submission" date="2023-01" db="EMBL/GenBank/DDBJ databases">
        <title>Sulfurovum sp. zt1-1 genome assembly.</title>
        <authorList>
            <person name="Wang J."/>
        </authorList>
    </citation>
    <scope>NUCLEOTIDE SEQUENCE</scope>
    <source>
        <strain evidence="2">Zt1-1</strain>
    </source>
</reference>
<protein>
    <recommendedName>
        <fullName evidence="4">Cytochrome C and Quinol oxidase polypeptide I</fullName>
    </recommendedName>
</protein>
<feature type="transmembrane region" description="Helical" evidence="1">
    <location>
        <begin position="465"/>
        <end position="484"/>
    </location>
</feature>
<gene>
    <name evidence="2" type="ORF">PGH07_05340</name>
</gene>
<proteinExistence type="predicted"/>
<feature type="transmembrane region" description="Helical" evidence="1">
    <location>
        <begin position="112"/>
        <end position="130"/>
    </location>
</feature>
<evidence type="ECO:0000256" key="1">
    <source>
        <dbReference type="SAM" id="Phobius"/>
    </source>
</evidence>